<keyword evidence="5" id="KW-1185">Reference proteome</keyword>
<sequence length="650" mass="73238">MVGACGVIGGEHPIDGLSDTLVRTGDERIDRYEDDKIRLRSVRHRSRSGENPGRPAGDDALIWVWGNVLGEEVDGTHRPRPLDEPAPAYCARLFEEHGLGFVERLNGDFFGVVYDRERATVSLFTDRLGTRPLYVTEADDGGIVFSSHVQSLDRYPAVSLAFDDEYVAEHLSWRGGPLGVKTPFEGVEALQPGTVTTYDLGDDSVERDTYWRPRPSTAGEFDGFDEFIGEFVERFRAATAALTRDRSKEYGILLSGGSDARLVLAALPDDLDVTAFHMADWMSKEARVAERIALEKGIEFRFLRRGPDYNARVLDRSPEYWNFQQLFNQAWAEGFIEEIRSEVDVLLTGHFMDTMYKGLFVPVRHVDLGPLGVRELPFELPITSVEAYHEELGPRVPGYLDTDVDLAAVARRNVRRTADDVEAYGVRYDSFRDFVHGRLHYPATTDPLFRQCLREGLELRIPTLDRRMIDLWDAMPTRYKTRRTVVNAAVGELDADLAAIPHADSGVAVDRSRFTHLLGHVPMNKLAELSPFDAVPATHLNHHPWGNQSELVRERDYVENALDDSEELIRALPFLDHDEVRECYEMHLDGTNMTRYLYRLVTFLKAPVTARIAGLDDGEDDEPVKDEVAVDTVARDGRSSGRVPGDADDD</sequence>
<dbReference type="PANTHER" id="PTHR43284">
    <property type="entry name" value="ASPARAGINE SYNTHETASE (GLUTAMINE-HYDROLYZING)"/>
    <property type="match status" value="1"/>
</dbReference>
<dbReference type="Pfam" id="PF00733">
    <property type="entry name" value="Asn_synthase"/>
    <property type="match status" value="1"/>
</dbReference>
<feature type="domain" description="Glutamine amidotransferase type-2" evidence="3">
    <location>
        <begin position="91"/>
        <end position="153"/>
    </location>
</feature>
<reference evidence="4 5" key="1">
    <citation type="journal article" date="2019" name="Int. J. Syst. Evol. Microbiol.">
        <title>The Global Catalogue of Microorganisms (GCM) 10K type strain sequencing project: providing services to taxonomists for standard genome sequencing and annotation.</title>
        <authorList>
            <consortium name="The Broad Institute Genomics Platform"/>
            <consortium name="The Broad Institute Genome Sequencing Center for Infectious Disease"/>
            <person name="Wu L."/>
            <person name="Ma J."/>
        </authorList>
    </citation>
    <scope>NUCLEOTIDE SEQUENCE [LARGE SCALE GENOMIC DNA]</scope>
    <source>
        <strain evidence="4 5">SYNS20</strain>
    </source>
</reference>
<dbReference type="Proteomes" id="UP001596443">
    <property type="component" value="Unassembled WGS sequence"/>
</dbReference>
<proteinExistence type="predicted"/>
<dbReference type="RefSeq" id="WP_284063568.1">
    <property type="nucleotide sequence ID" value="NZ_CP126159.1"/>
</dbReference>
<feature type="domain" description="Asparagine synthetase" evidence="2">
    <location>
        <begin position="233"/>
        <end position="483"/>
    </location>
</feature>
<dbReference type="GeneID" id="81211465"/>
<dbReference type="EMBL" id="JBHSWX010000001">
    <property type="protein sequence ID" value="MFC6784748.1"/>
    <property type="molecule type" value="Genomic_DNA"/>
</dbReference>
<dbReference type="Gene3D" id="3.40.50.620">
    <property type="entry name" value="HUPs"/>
    <property type="match status" value="1"/>
</dbReference>
<comment type="caution">
    <text evidence="4">The sequence shown here is derived from an EMBL/GenBank/DDBJ whole genome shotgun (WGS) entry which is preliminary data.</text>
</comment>
<name>A0ABD5T9M4_9EURY</name>
<dbReference type="InterPro" id="IPR014729">
    <property type="entry name" value="Rossmann-like_a/b/a_fold"/>
</dbReference>
<dbReference type="SUPFAM" id="SSF52402">
    <property type="entry name" value="Adenine nucleotide alpha hydrolases-like"/>
    <property type="match status" value="1"/>
</dbReference>
<dbReference type="Gene3D" id="3.60.20.10">
    <property type="entry name" value="Glutamine Phosphoribosylpyrophosphate, subunit 1, domain 1"/>
    <property type="match status" value="1"/>
</dbReference>
<accession>A0ABD5T9M4</accession>
<dbReference type="Pfam" id="PF13537">
    <property type="entry name" value="GATase_7"/>
    <property type="match status" value="1"/>
</dbReference>
<protein>
    <submittedName>
        <fullName evidence="4">Asparagine synthase-related protein</fullName>
    </submittedName>
</protein>
<evidence type="ECO:0000313" key="4">
    <source>
        <dbReference type="EMBL" id="MFC6784748.1"/>
    </source>
</evidence>
<evidence type="ECO:0000259" key="2">
    <source>
        <dbReference type="Pfam" id="PF00733"/>
    </source>
</evidence>
<dbReference type="InterPro" id="IPR001962">
    <property type="entry name" value="Asn_synthase"/>
</dbReference>
<dbReference type="AlphaFoldDB" id="A0ABD5T9M4"/>
<dbReference type="InterPro" id="IPR017932">
    <property type="entry name" value="GATase_2_dom"/>
</dbReference>
<dbReference type="InterPro" id="IPR029055">
    <property type="entry name" value="Ntn_hydrolases_N"/>
</dbReference>
<gene>
    <name evidence="4" type="ORF">ACFQFD_01690</name>
</gene>
<evidence type="ECO:0000256" key="1">
    <source>
        <dbReference type="SAM" id="MobiDB-lite"/>
    </source>
</evidence>
<evidence type="ECO:0000259" key="3">
    <source>
        <dbReference type="Pfam" id="PF13537"/>
    </source>
</evidence>
<evidence type="ECO:0000313" key="5">
    <source>
        <dbReference type="Proteomes" id="UP001596443"/>
    </source>
</evidence>
<feature type="region of interest" description="Disordered" evidence="1">
    <location>
        <begin position="615"/>
        <end position="650"/>
    </location>
</feature>
<dbReference type="PANTHER" id="PTHR43284:SF1">
    <property type="entry name" value="ASPARAGINE SYNTHETASE"/>
    <property type="match status" value="1"/>
</dbReference>
<feature type="compositionally biased region" description="Basic and acidic residues" evidence="1">
    <location>
        <begin position="625"/>
        <end position="639"/>
    </location>
</feature>
<dbReference type="InterPro" id="IPR051786">
    <property type="entry name" value="ASN_synthetase/amidase"/>
</dbReference>
<organism evidence="4 5">
    <name type="scientific">Halobaculum halobium</name>
    <dbReference type="NCBI Taxonomy" id="3032281"/>
    <lineage>
        <taxon>Archaea</taxon>
        <taxon>Methanobacteriati</taxon>
        <taxon>Methanobacteriota</taxon>
        <taxon>Stenosarchaea group</taxon>
        <taxon>Halobacteria</taxon>
        <taxon>Halobacteriales</taxon>
        <taxon>Haloferacaceae</taxon>
        <taxon>Halobaculum</taxon>
    </lineage>
</organism>
<dbReference type="SUPFAM" id="SSF56235">
    <property type="entry name" value="N-terminal nucleophile aminohydrolases (Ntn hydrolases)"/>
    <property type="match status" value="1"/>
</dbReference>